<organism evidence="2 3">
    <name type="scientific">Cladophialophora carrionii</name>
    <dbReference type="NCBI Taxonomy" id="86049"/>
    <lineage>
        <taxon>Eukaryota</taxon>
        <taxon>Fungi</taxon>
        <taxon>Dikarya</taxon>
        <taxon>Ascomycota</taxon>
        <taxon>Pezizomycotina</taxon>
        <taxon>Eurotiomycetes</taxon>
        <taxon>Chaetothyriomycetidae</taxon>
        <taxon>Chaetothyriales</taxon>
        <taxon>Herpotrichiellaceae</taxon>
        <taxon>Cladophialophora</taxon>
    </lineage>
</organism>
<reference evidence="3" key="1">
    <citation type="submission" date="2015-07" db="EMBL/GenBank/DDBJ databases">
        <authorList>
            <person name="Teixeira M.M."/>
            <person name="Souza R.C."/>
            <person name="Almeida L.G."/>
            <person name="Vicente V.A."/>
            <person name="de Hoog S."/>
            <person name="Bocca A.L."/>
            <person name="de Almeida S.R."/>
            <person name="Vasconcelos A.T."/>
            <person name="Felipe M.S."/>
        </authorList>
    </citation>
    <scope>NUCLEOTIDE SEQUENCE [LARGE SCALE GENOMIC DNA]</scope>
    <source>
        <strain evidence="3">KSF</strain>
    </source>
</reference>
<feature type="region of interest" description="Disordered" evidence="1">
    <location>
        <begin position="1"/>
        <end position="45"/>
    </location>
</feature>
<feature type="compositionally biased region" description="Low complexity" evidence="1">
    <location>
        <begin position="160"/>
        <end position="170"/>
    </location>
</feature>
<sequence>MVGKSIRQKRKVRHRSQSLSSPAMLLKGPNRRAPKQRKLRDSDSQNVEGCYYACEDRGYHVDPDVHVGREAVLNGNKYWPLDKDVTDPTVNIAEPQPFPGLPKPLPGPETKRGSVIVKRMELHGSPQLNLLTGSVSLPEPSLAKTPDATPRVKMPYGDEPSSTNNSPSRCSSGYTGSLEFLSPLFYHDAQHGYIPPSDTAHPAWGIPYFEYACGQAQPEPDFVSYRSMSAAPRTRPPLFERQESLGLALCAPASSKHRLEESCISDESHDTSTHGCPLPPLLNCSDCEETQVTLHCGPSNTDSVVDWRPNISNDPERPSAGDFVARRRFYHVVDRPYQPLSTDIDLNDPEPSYSGDFVARRRYYHVVDRPLYFPGMGDNLIEPGPSCTGDFVERRRFYHAVDRPCVYPSMGDNLIYPTLPTLGYAPHMLAAKCSINDAVQAWSNESAACWEPPTQTSRMLTGPDDHIMVAPPAMVRIFPNPNSYTTETLENVYDHEHSEPVSSNVHLGPGVQGTLPVCMDFVPARLYHHQYIAWPAAMPAAAPISEAAVSKNIDDAPKDSESVQKLFDWLGELNSPGIPAEDNQIVSESSPEAATEEAEDECCEDIQTPESEASAEKCTPWPRILHPDDEAIQCSRHDEGYATASDCYSEVELQSQCGSEDGWVYWDWDGETEDEDKPDFDADSVKQKADSTRPEEGTEQVKNQPATLWGILL</sequence>
<dbReference type="VEuPathDB" id="FungiDB:G647_06691"/>
<dbReference type="VEuPathDB" id="FungiDB:CLCR_08119"/>
<feature type="compositionally biased region" description="Basic and acidic residues" evidence="1">
    <location>
        <begin position="679"/>
        <end position="696"/>
    </location>
</feature>
<protein>
    <submittedName>
        <fullName evidence="2">Uncharacterized protein</fullName>
    </submittedName>
</protein>
<accession>A0A1C1CSB8</accession>
<dbReference type="OrthoDB" id="4150826at2759"/>
<gene>
    <name evidence="2" type="ORF">CLCR_08119</name>
</gene>
<dbReference type="EMBL" id="LGRB01000009">
    <property type="protein sequence ID" value="OCT51392.1"/>
    <property type="molecule type" value="Genomic_DNA"/>
</dbReference>
<feature type="compositionally biased region" description="Basic residues" evidence="1">
    <location>
        <begin position="29"/>
        <end position="38"/>
    </location>
</feature>
<evidence type="ECO:0000256" key="1">
    <source>
        <dbReference type="SAM" id="MobiDB-lite"/>
    </source>
</evidence>
<feature type="compositionally biased region" description="Basic residues" evidence="1">
    <location>
        <begin position="1"/>
        <end position="16"/>
    </location>
</feature>
<name>A0A1C1CSB8_9EURO</name>
<feature type="region of interest" description="Disordered" evidence="1">
    <location>
        <begin position="669"/>
        <end position="706"/>
    </location>
</feature>
<evidence type="ECO:0000313" key="2">
    <source>
        <dbReference type="EMBL" id="OCT51392.1"/>
    </source>
</evidence>
<dbReference type="AlphaFoldDB" id="A0A1C1CSB8"/>
<feature type="region of interest" description="Disordered" evidence="1">
    <location>
        <begin position="129"/>
        <end position="170"/>
    </location>
</feature>
<keyword evidence="3" id="KW-1185">Reference proteome</keyword>
<comment type="caution">
    <text evidence="2">The sequence shown here is derived from an EMBL/GenBank/DDBJ whole genome shotgun (WGS) entry which is preliminary data.</text>
</comment>
<dbReference type="Proteomes" id="UP000094526">
    <property type="component" value="Unassembled WGS sequence"/>
</dbReference>
<feature type="compositionally biased region" description="Acidic residues" evidence="1">
    <location>
        <begin position="669"/>
        <end position="678"/>
    </location>
</feature>
<proteinExistence type="predicted"/>
<evidence type="ECO:0000313" key="3">
    <source>
        <dbReference type="Proteomes" id="UP000094526"/>
    </source>
</evidence>